<keyword evidence="3" id="KW-1185">Reference proteome</keyword>
<dbReference type="InterPro" id="IPR019421">
    <property type="entry name" value="7TM_GPCR_serpentine_rcpt_Srd"/>
</dbReference>
<evidence type="ECO:0000313" key="3">
    <source>
        <dbReference type="Proteomes" id="UP000218231"/>
    </source>
</evidence>
<feature type="transmembrane region" description="Helical" evidence="1">
    <location>
        <begin position="89"/>
        <end position="109"/>
    </location>
</feature>
<evidence type="ECO:0000256" key="1">
    <source>
        <dbReference type="SAM" id="Phobius"/>
    </source>
</evidence>
<proteinExistence type="predicted"/>
<evidence type="ECO:0000313" key="2">
    <source>
        <dbReference type="EMBL" id="PAV78860.1"/>
    </source>
</evidence>
<dbReference type="AlphaFoldDB" id="A0A2A2KY69"/>
<dbReference type="SUPFAM" id="SSF81321">
    <property type="entry name" value="Family A G protein-coupled receptor-like"/>
    <property type="match status" value="1"/>
</dbReference>
<comment type="caution">
    <text evidence="2">The sequence shown here is derived from an EMBL/GenBank/DDBJ whole genome shotgun (WGS) entry which is preliminary data.</text>
</comment>
<accession>A0A2A2KY69</accession>
<dbReference type="Pfam" id="PF10317">
    <property type="entry name" value="7TM_GPCR_Srd"/>
    <property type="match status" value="1"/>
</dbReference>
<name>A0A2A2KY69_9BILA</name>
<evidence type="ECO:0008006" key="4">
    <source>
        <dbReference type="Google" id="ProtNLM"/>
    </source>
</evidence>
<organism evidence="2 3">
    <name type="scientific">Diploscapter pachys</name>
    <dbReference type="NCBI Taxonomy" id="2018661"/>
    <lineage>
        <taxon>Eukaryota</taxon>
        <taxon>Metazoa</taxon>
        <taxon>Ecdysozoa</taxon>
        <taxon>Nematoda</taxon>
        <taxon>Chromadorea</taxon>
        <taxon>Rhabditida</taxon>
        <taxon>Rhabditina</taxon>
        <taxon>Rhabditomorpha</taxon>
        <taxon>Rhabditoidea</taxon>
        <taxon>Rhabditidae</taxon>
        <taxon>Diploscapter</taxon>
    </lineage>
</organism>
<reference evidence="2 3" key="1">
    <citation type="journal article" date="2017" name="Curr. Biol.">
        <title>Genome architecture and evolution of a unichromosomal asexual nematode.</title>
        <authorList>
            <person name="Fradin H."/>
            <person name="Zegar C."/>
            <person name="Gutwein M."/>
            <person name="Lucas J."/>
            <person name="Kovtun M."/>
            <person name="Corcoran D."/>
            <person name="Baugh L.R."/>
            <person name="Kiontke K."/>
            <person name="Gunsalus K."/>
            <person name="Fitch D.H."/>
            <person name="Piano F."/>
        </authorList>
    </citation>
    <scope>NUCLEOTIDE SEQUENCE [LARGE SCALE GENOMIC DNA]</scope>
    <source>
        <strain evidence="2">PF1309</strain>
    </source>
</reference>
<feature type="transmembrane region" description="Helical" evidence="1">
    <location>
        <begin position="6"/>
        <end position="25"/>
    </location>
</feature>
<feature type="transmembrane region" description="Helical" evidence="1">
    <location>
        <begin position="37"/>
        <end position="58"/>
    </location>
</feature>
<keyword evidence="1" id="KW-0472">Membrane</keyword>
<keyword evidence="1" id="KW-1133">Transmembrane helix</keyword>
<dbReference type="EMBL" id="LIAE01007503">
    <property type="protein sequence ID" value="PAV78860.1"/>
    <property type="molecule type" value="Genomic_DNA"/>
</dbReference>
<gene>
    <name evidence="2" type="ORF">WR25_17627</name>
</gene>
<keyword evidence="1" id="KW-0812">Transmembrane</keyword>
<dbReference type="Proteomes" id="UP000218231">
    <property type="component" value="Unassembled WGS sequence"/>
</dbReference>
<protein>
    <recommendedName>
        <fullName evidence="4">G-protein coupled receptors family 1 profile domain-containing protein</fullName>
    </recommendedName>
</protein>
<sequence length="159" mass="17996">MSVFELYCYCVSTLSVVLNGILLLISSHKSIEAIQELRYFLSNVAVAGGCFSICLLLLQPQMVSRGSMTIRVPHGPAQYFSETFVKMTASLSIVFYLYGTLSYPLFFIYRSMILSNSTTYGQYFNRRNLLATFVIIFVFCCLEGACLYYSNVSYENNSN</sequence>
<feature type="transmembrane region" description="Helical" evidence="1">
    <location>
        <begin position="129"/>
        <end position="150"/>
    </location>
</feature>
<dbReference type="OrthoDB" id="5855078at2759"/>